<comment type="caution">
    <text evidence="1">The sequence shown here is derived from an EMBL/GenBank/DDBJ whole genome shotgun (WGS) entry which is preliminary data.</text>
</comment>
<reference evidence="1 2" key="1">
    <citation type="journal article" date="2022" name="DNA Res.">
        <title>Chromosomal-level genome assembly of the orchid tree Bauhinia variegata (Leguminosae; Cercidoideae) supports the allotetraploid origin hypothesis of Bauhinia.</title>
        <authorList>
            <person name="Zhong Y."/>
            <person name="Chen Y."/>
            <person name="Zheng D."/>
            <person name="Pang J."/>
            <person name="Liu Y."/>
            <person name="Luo S."/>
            <person name="Meng S."/>
            <person name="Qian L."/>
            <person name="Wei D."/>
            <person name="Dai S."/>
            <person name="Zhou R."/>
        </authorList>
    </citation>
    <scope>NUCLEOTIDE SEQUENCE [LARGE SCALE GENOMIC DNA]</scope>
    <source>
        <strain evidence="1">BV-YZ2020</strain>
    </source>
</reference>
<proteinExistence type="predicted"/>
<evidence type="ECO:0000313" key="1">
    <source>
        <dbReference type="EMBL" id="KAI4307278.1"/>
    </source>
</evidence>
<sequence length="421" mass="43695">MPNQKPILQSTFLLLLLQVLINVALVSCKSTIEPCSNSDSCNALLGYTLYTDLKVSEVAALFQVDPVSLLTANAIDISYPDVEHHILPSQLFLKIPITCSCVDGIRKSVSTKYKTRPSDTLSSIADSIYGGLVSADQIREANSIADPSVLDVGQNLVVPLPCTCFNGTDNSLPAIYLSYVVQPIDTLAAIAARYSTTLTDLMNVNAMGSTAISDGDILAIPIPACASNFPKYASDYGLLVPNGSYAITAGHCVQCSCGPGNLNLYCMPASLAVSCSSMQCKNSNVMLGNVTAQQSSAGCNVSSCAYDGIVNGTIITTLSVSLRPRCPGPQQFPPLVAPPTSVPRESIFAPAPSPLSGAGTSTPRSIVPATGSFPGFPPANGPISSGLASGASDACSLVNPLPTLMAALVLLFIKLMIPVAL</sequence>
<gene>
    <name evidence="1" type="ORF">L6164_030483</name>
</gene>
<name>A0ACB9LCJ3_BAUVA</name>
<dbReference type="EMBL" id="CM039437">
    <property type="protein sequence ID" value="KAI4307278.1"/>
    <property type="molecule type" value="Genomic_DNA"/>
</dbReference>
<accession>A0ACB9LCJ3</accession>
<keyword evidence="2" id="KW-1185">Reference proteome</keyword>
<organism evidence="1 2">
    <name type="scientific">Bauhinia variegata</name>
    <name type="common">Purple orchid tree</name>
    <name type="synonym">Phanera variegata</name>
    <dbReference type="NCBI Taxonomy" id="167791"/>
    <lineage>
        <taxon>Eukaryota</taxon>
        <taxon>Viridiplantae</taxon>
        <taxon>Streptophyta</taxon>
        <taxon>Embryophyta</taxon>
        <taxon>Tracheophyta</taxon>
        <taxon>Spermatophyta</taxon>
        <taxon>Magnoliopsida</taxon>
        <taxon>eudicotyledons</taxon>
        <taxon>Gunneridae</taxon>
        <taxon>Pentapetalae</taxon>
        <taxon>rosids</taxon>
        <taxon>fabids</taxon>
        <taxon>Fabales</taxon>
        <taxon>Fabaceae</taxon>
        <taxon>Cercidoideae</taxon>
        <taxon>Cercideae</taxon>
        <taxon>Bauhiniinae</taxon>
        <taxon>Bauhinia</taxon>
    </lineage>
</organism>
<protein>
    <submittedName>
        <fullName evidence="1">Uncharacterized protein</fullName>
    </submittedName>
</protein>
<dbReference type="Proteomes" id="UP000828941">
    <property type="component" value="Chromosome 12"/>
</dbReference>
<evidence type="ECO:0000313" key="2">
    <source>
        <dbReference type="Proteomes" id="UP000828941"/>
    </source>
</evidence>